<gene>
    <name evidence="3" type="ORF">OTI717_LOCUS151</name>
</gene>
<evidence type="ECO:0000313" key="4">
    <source>
        <dbReference type="Proteomes" id="UP000663823"/>
    </source>
</evidence>
<dbReference type="PANTHER" id="PTHR37935">
    <property type="entry name" value="CHROMOSOME UNDETERMINED SCAFFOLD_14, WHOLE GENOME SHOTGUN SEQUENCE"/>
    <property type="match status" value="1"/>
</dbReference>
<evidence type="ECO:0000313" key="3">
    <source>
        <dbReference type="EMBL" id="CAF3474607.1"/>
    </source>
</evidence>
<sequence length="333" mass="37924">MFTRLNCIRRGYCLSQLILIKYRPIHLTCPLAVKNDTVSSSSSSSSEKHSGPPSTRSHLSASEISEIVLRRLHFHEQRGVVKALIIGSGIIAISTVIFLYIFRKPLKNQTVAQVADVAKSSLEQDSVRQQVNVLSQELIQNLLSDPNILSKALVFLERVMDDPSTKQTLIRLLQRLMIDREMRQNVSEFTSQIIYDVMKKPETEIQLGQLFRRAILQKDNQDALYILLKEFVNDDKTKQMLTNLALDVSHQVLDDENIKIAATQFVKDILNDSGLQQQSGDFAWNAFKNALKPKWFTSHAKTINSTVDKKHQSNENLLEFDFENSIILPSCIR</sequence>
<keyword evidence="2" id="KW-1133">Transmembrane helix</keyword>
<dbReference type="PANTHER" id="PTHR37935:SF1">
    <property type="entry name" value="CHROMOSOME UNDETERMINED SCAFFOLD_14, WHOLE GENOME SHOTGUN SEQUENCE"/>
    <property type="match status" value="1"/>
</dbReference>
<protein>
    <submittedName>
        <fullName evidence="3">Uncharacterized protein</fullName>
    </submittedName>
</protein>
<accession>A0A818FDX1</accession>
<name>A0A818FDX1_9BILA</name>
<keyword evidence="2" id="KW-0812">Transmembrane</keyword>
<organism evidence="3 4">
    <name type="scientific">Rotaria sordida</name>
    <dbReference type="NCBI Taxonomy" id="392033"/>
    <lineage>
        <taxon>Eukaryota</taxon>
        <taxon>Metazoa</taxon>
        <taxon>Spiralia</taxon>
        <taxon>Gnathifera</taxon>
        <taxon>Rotifera</taxon>
        <taxon>Eurotatoria</taxon>
        <taxon>Bdelloidea</taxon>
        <taxon>Philodinida</taxon>
        <taxon>Philodinidae</taxon>
        <taxon>Rotaria</taxon>
    </lineage>
</organism>
<evidence type="ECO:0000256" key="1">
    <source>
        <dbReference type="SAM" id="MobiDB-lite"/>
    </source>
</evidence>
<comment type="caution">
    <text evidence="3">The sequence shown here is derived from an EMBL/GenBank/DDBJ whole genome shotgun (WGS) entry which is preliminary data.</text>
</comment>
<evidence type="ECO:0000256" key="2">
    <source>
        <dbReference type="SAM" id="Phobius"/>
    </source>
</evidence>
<proteinExistence type="predicted"/>
<keyword evidence="2" id="KW-0472">Membrane</keyword>
<feature type="region of interest" description="Disordered" evidence="1">
    <location>
        <begin position="40"/>
        <end position="59"/>
    </location>
</feature>
<dbReference type="Proteomes" id="UP000663823">
    <property type="component" value="Unassembled WGS sequence"/>
</dbReference>
<dbReference type="EMBL" id="CAJOAX010000004">
    <property type="protein sequence ID" value="CAF3474607.1"/>
    <property type="molecule type" value="Genomic_DNA"/>
</dbReference>
<reference evidence="3" key="1">
    <citation type="submission" date="2021-02" db="EMBL/GenBank/DDBJ databases">
        <authorList>
            <person name="Nowell W R."/>
        </authorList>
    </citation>
    <scope>NUCLEOTIDE SEQUENCE</scope>
</reference>
<dbReference type="AlphaFoldDB" id="A0A818FDX1"/>
<feature type="transmembrane region" description="Helical" evidence="2">
    <location>
        <begin position="80"/>
        <end position="102"/>
    </location>
</feature>